<keyword evidence="4" id="KW-1133">Transmembrane helix</keyword>
<evidence type="ECO:0000256" key="3">
    <source>
        <dbReference type="ARBA" id="ARBA00022737"/>
    </source>
</evidence>
<dbReference type="EnsemblProtists" id="PYU1_T009550">
    <property type="protein sequence ID" value="PYU1_T009550"/>
    <property type="gene ID" value="PYU1_G009532"/>
</dbReference>
<evidence type="ECO:0000256" key="5">
    <source>
        <dbReference type="ARBA" id="ARBA00023136"/>
    </source>
</evidence>
<comment type="subcellular location">
    <subcellularLocation>
        <location evidence="1">Membrane</location>
    </subcellularLocation>
</comment>
<evidence type="ECO:0000256" key="6">
    <source>
        <dbReference type="SAM" id="SignalP"/>
    </source>
</evidence>
<dbReference type="InterPro" id="IPR056363">
    <property type="entry name" value="LRR_LRWD1_dom"/>
</dbReference>
<reference evidence="9" key="2">
    <citation type="submission" date="2010-04" db="EMBL/GenBank/DDBJ databases">
        <authorList>
            <person name="Buell R."/>
            <person name="Hamilton J."/>
            <person name="Hostetler J."/>
        </authorList>
    </citation>
    <scope>NUCLEOTIDE SEQUENCE [LARGE SCALE GENOMIC DNA]</scope>
    <source>
        <strain evidence="9">DAOM:BR144</strain>
    </source>
</reference>
<feature type="chain" id="PRO_5003871599" description="Leucine-rich repeat and WD repeat-containing protein 1 LRR domain-containing protein" evidence="6">
    <location>
        <begin position="35"/>
        <end position="199"/>
    </location>
</feature>
<dbReference type="VEuPathDB" id="FungiDB:PYU1_G009532"/>
<evidence type="ECO:0000256" key="4">
    <source>
        <dbReference type="ARBA" id="ARBA00022989"/>
    </source>
</evidence>
<dbReference type="HOGENOM" id="CLU_1471004_0_0_1"/>
<evidence type="ECO:0000313" key="8">
    <source>
        <dbReference type="EnsemblProtists" id="PYU1_T009550"/>
    </source>
</evidence>
<organism evidence="8 9">
    <name type="scientific">Globisporangium ultimum (strain ATCC 200006 / CBS 805.95 / DAOM BR144)</name>
    <name type="common">Pythium ultimum</name>
    <dbReference type="NCBI Taxonomy" id="431595"/>
    <lineage>
        <taxon>Eukaryota</taxon>
        <taxon>Sar</taxon>
        <taxon>Stramenopiles</taxon>
        <taxon>Oomycota</taxon>
        <taxon>Peronosporomycetes</taxon>
        <taxon>Pythiales</taxon>
        <taxon>Pythiaceae</taxon>
        <taxon>Globisporangium</taxon>
    </lineage>
</organism>
<sequence length="199" mass="22302">MRRLQFITIKACSVVYNVMLLTCLLSLHSAYVHAAGTVGTSRSERGALKVLYWATQGPTWKRQWDVQNVLSDPCLNNWYGIVCDHAGHIKSIHLANNNLVGSIPPEFPRPGLRFLKELDLSSNFLTGPLPDTLSLLQGLLVLRLDRNNFLGQVPATLSQLRFLEFLEIQGNQFDAVQGEILPEEVKALGRNGRCHLIDR</sequence>
<dbReference type="eggNOG" id="ENOG502S3S0">
    <property type="taxonomic scope" value="Eukaryota"/>
</dbReference>
<keyword evidence="6" id="KW-0732">Signal</keyword>
<evidence type="ECO:0000259" key="7">
    <source>
        <dbReference type="Pfam" id="PF23211"/>
    </source>
</evidence>
<dbReference type="STRING" id="431595.K3WX52"/>
<keyword evidence="3" id="KW-0677">Repeat</keyword>
<dbReference type="PANTHER" id="PTHR48010:SF58">
    <property type="entry name" value="RECEPTOR PROTEIN KINASE-LIKE PROTEIN ZAR1"/>
    <property type="match status" value="1"/>
</dbReference>
<feature type="domain" description="Leucine-rich repeat and WD repeat-containing protein 1 LRR" evidence="7">
    <location>
        <begin position="84"/>
        <end position="177"/>
    </location>
</feature>
<proteinExistence type="predicted"/>
<evidence type="ECO:0000256" key="2">
    <source>
        <dbReference type="ARBA" id="ARBA00022692"/>
    </source>
</evidence>
<dbReference type="Pfam" id="PF23211">
    <property type="entry name" value="LRR_LRWD1"/>
    <property type="match status" value="1"/>
</dbReference>
<dbReference type="AlphaFoldDB" id="K3WX52"/>
<reference evidence="8" key="3">
    <citation type="submission" date="2015-02" db="UniProtKB">
        <authorList>
            <consortium name="EnsemblProtists"/>
        </authorList>
    </citation>
    <scope>IDENTIFICATION</scope>
    <source>
        <strain evidence="8">DAOM BR144</strain>
    </source>
</reference>
<dbReference type="OMA" id="WATHGQR"/>
<reference evidence="9" key="1">
    <citation type="journal article" date="2010" name="Genome Biol.">
        <title>Genome sequence of the necrotrophic plant pathogen Pythium ultimum reveals original pathogenicity mechanisms and effector repertoire.</title>
        <authorList>
            <person name="Levesque C.A."/>
            <person name="Brouwer H."/>
            <person name="Cano L."/>
            <person name="Hamilton J.P."/>
            <person name="Holt C."/>
            <person name="Huitema E."/>
            <person name="Raffaele S."/>
            <person name="Robideau G.P."/>
            <person name="Thines M."/>
            <person name="Win J."/>
            <person name="Zerillo M.M."/>
            <person name="Beakes G.W."/>
            <person name="Boore J.L."/>
            <person name="Busam D."/>
            <person name="Dumas B."/>
            <person name="Ferriera S."/>
            <person name="Fuerstenberg S.I."/>
            <person name="Gachon C.M."/>
            <person name="Gaulin E."/>
            <person name="Govers F."/>
            <person name="Grenville-Briggs L."/>
            <person name="Horner N."/>
            <person name="Hostetler J."/>
            <person name="Jiang R.H."/>
            <person name="Johnson J."/>
            <person name="Krajaejun T."/>
            <person name="Lin H."/>
            <person name="Meijer H.J."/>
            <person name="Moore B."/>
            <person name="Morris P."/>
            <person name="Phuntmart V."/>
            <person name="Puiu D."/>
            <person name="Shetty J."/>
            <person name="Stajich J.E."/>
            <person name="Tripathy S."/>
            <person name="Wawra S."/>
            <person name="van West P."/>
            <person name="Whitty B.R."/>
            <person name="Coutinho P.M."/>
            <person name="Henrissat B."/>
            <person name="Martin F."/>
            <person name="Thomas P.D."/>
            <person name="Tyler B.M."/>
            <person name="De Vries R.P."/>
            <person name="Kamoun S."/>
            <person name="Yandell M."/>
            <person name="Tisserat N."/>
            <person name="Buell C.R."/>
        </authorList>
    </citation>
    <scope>NUCLEOTIDE SEQUENCE</scope>
    <source>
        <strain evidence="9">DAOM:BR144</strain>
    </source>
</reference>
<keyword evidence="5" id="KW-0472">Membrane</keyword>
<keyword evidence="9" id="KW-1185">Reference proteome</keyword>
<feature type="signal peptide" evidence="6">
    <location>
        <begin position="1"/>
        <end position="34"/>
    </location>
</feature>
<dbReference type="InterPro" id="IPR050994">
    <property type="entry name" value="At_inactive_RLKs"/>
</dbReference>
<protein>
    <recommendedName>
        <fullName evidence="7">Leucine-rich repeat and WD repeat-containing protein 1 LRR domain-containing protein</fullName>
    </recommendedName>
</protein>
<dbReference type="SUPFAM" id="SSF52058">
    <property type="entry name" value="L domain-like"/>
    <property type="match status" value="1"/>
</dbReference>
<dbReference type="EMBL" id="GL376622">
    <property type="status" value="NOT_ANNOTATED_CDS"/>
    <property type="molecule type" value="Genomic_DNA"/>
</dbReference>
<dbReference type="InterPro" id="IPR032675">
    <property type="entry name" value="LRR_dom_sf"/>
</dbReference>
<name>K3WX52_GLOUD</name>
<dbReference type="PANTHER" id="PTHR48010">
    <property type="entry name" value="OS05G0588300 PROTEIN"/>
    <property type="match status" value="1"/>
</dbReference>
<dbReference type="FunFam" id="3.80.10.10:FF:000129">
    <property type="entry name" value="Leucine-rich repeat receptor-like kinase"/>
    <property type="match status" value="1"/>
</dbReference>
<accession>K3WX52</accession>
<dbReference type="InParanoid" id="K3WX52"/>
<keyword evidence="2" id="KW-0812">Transmembrane</keyword>
<dbReference type="Proteomes" id="UP000019132">
    <property type="component" value="Unassembled WGS sequence"/>
</dbReference>
<evidence type="ECO:0000313" key="9">
    <source>
        <dbReference type="Proteomes" id="UP000019132"/>
    </source>
</evidence>
<dbReference type="GO" id="GO:0016020">
    <property type="term" value="C:membrane"/>
    <property type="evidence" value="ECO:0007669"/>
    <property type="project" value="UniProtKB-SubCell"/>
</dbReference>
<evidence type="ECO:0000256" key="1">
    <source>
        <dbReference type="ARBA" id="ARBA00004370"/>
    </source>
</evidence>
<dbReference type="Gene3D" id="3.80.10.10">
    <property type="entry name" value="Ribonuclease Inhibitor"/>
    <property type="match status" value="1"/>
</dbReference>